<dbReference type="AlphaFoldDB" id="A0A1A7BFF5"/>
<proteinExistence type="predicted"/>
<evidence type="ECO:0000259" key="1">
    <source>
        <dbReference type="Pfam" id="PF13550"/>
    </source>
</evidence>
<keyword evidence="4" id="KW-1185">Reference proteome</keyword>
<gene>
    <name evidence="3" type="ORF">I603_2851</name>
</gene>
<protein>
    <submittedName>
        <fullName evidence="3">Phage-tail_3 domain-containing protein</fullName>
    </submittedName>
</protein>
<dbReference type="Pfam" id="PF13550">
    <property type="entry name" value="Phage-tail_3"/>
    <property type="match status" value="1"/>
</dbReference>
<dbReference type="RefSeq" id="WP_068865861.1">
    <property type="nucleotide sequence ID" value="NZ_LZYB01000009.1"/>
</dbReference>
<name>A0A1A7BFF5_9SPHN</name>
<evidence type="ECO:0000313" key="3">
    <source>
        <dbReference type="EMBL" id="OBV09955.1"/>
    </source>
</evidence>
<feature type="domain" description="Tip attachment protein J" evidence="1">
    <location>
        <begin position="233"/>
        <end position="386"/>
    </location>
</feature>
<reference evidence="3 4" key="1">
    <citation type="submission" date="2016-06" db="EMBL/GenBank/DDBJ databases">
        <title>Genome sequence of Porphyrobacter dokdonensis DSW-74.</title>
        <authorList>
            <person name="Kim J.F."/>
            <person name="Song J.Y."/>
        </authorList>
    </citation>
    <scope>NUCLEOTIDE SEQUENCE [LARGE SCALE GENOMIC DNA]</scope>
    <source>
        <strain evidence="3 4">DSW-74</strain>
    </source>
</reference>
<sequence length="726" mass="78003">MATLLLTALGTAIGGPIGGTIGALIGRQADAAIFGGGSRQGPRLRELTVSTSSYGQPLARHFGRMRVPGTIIWSTDLIESKRKQKGRKGQPSTVTYSYSASFAVALSSTPLARLGRIWADGNLLRGALDDLKVAGKIRFYHGYGDDPVDPLIAADKGGLAPAFRDCAYVVFEELELGDFGNRIPALSFEIFAEGGETSVSLELMVPGAAEGPSATFAHLRGYADDGGPLAATLATIDEIIPLVCISGRDGLRIAPRALQQADIITLPQQLFPDERSGNEGRHKQRAAPAAREPAALRYYDEGRDYQPGVQRALGSRRYGRETMFDLPATLTADGARQLANRRATRARWQNETVLWRIGELDPRLQPGAAVRLPTMRGVWFISSWEWFEGGVELSLERVAPELTAQTISDPGDTLPPADEPMPPTRLEALEVPGDGNLNPASPLLFAATSAAHSGWRGAALYLAESSRLIPIGSSGTQRAVMGALLEPLAPSSAVLFEPTSSLLVELVGEGLDFADTDVSGLANGANRLMVGGEVVQFARAEALGERQWRLQGLLRGRGGTEAEAATGHSPQTSVILLDDSLVALDPADVPPLATTRIAAIGPGDPEIVIAELRNPGLSRRPLAPVHARLTVTPGNRWELCWTRRARGQWRWEDLVEVPLVEEQEQYLVGYGPALSPFVAWSVNEPRFELALEERSLLISTHGTAALWVRQIGTFGQSHPLFLAHLS</sequence>
<feature type="domain" description="Rcc01698-like C-terminal" evidence="2">
    <location>
        <begin position="479"/>
        <end position="570"/>
    </location>
</feature>
<dbReference type="InterPro" id="IPR056490">
    <property type="entry name" value="Rcc01698_C"/>
</dbReference>
<evidence type="ECO:0000259" key="2">
    <source>
        <dbReference type="Pfam" id="PF23666"/>
    </source>
</evidence>
<comment type="caution">
    <text evidence="3">The sequence shown here is derived from an EMBL/GenBank/DDBJ whole genome shotgun (WGS) entry which is preliminary data.</text>
</comment>
<dbReference type="STRING" id="1300349.I603_2851"/>
<dbReference type="EMBL" id="LZYB01000009">
    <property type="protein sequence ID" value="OBV09955.1"/>
    <property type="molecule type" value="Genomic_DNA"/>
</dbReference>
<dbReference type="Pfam" id="PF23666">
    <property type="entry name" value="Rcc01698_C"/>
    <property type="match status" value="1"/>
</dbReference>
<evidence type="ECO:0000313" key="4">
    <source>
        <dbReference type="Proteomes" id="UP000092484"/>
    </source>
</evidence>
<dbReference type="Proteomes" id="UP000092484">
    <property type="component" value="Unassembled WGS sequence"/>
</dbReference>
<organism evidence="3 4">
    <name type="scientific">Erythrobacter dokdonensis DSW-74</name>
    <dbReference type="NCBI Taxonomy" id="1300349"/>
    <lineage>
        <taxon>Bacteria</taxon>
        <taxon>Pseudomonadati</taxon>
        <taxon>Pseudomonadota</taxon>
        <taxon>Alphaproteobacteria</taxon>
        <taxon>Sphingomonadales</taxon>
        <taxon>Erythrobacteraceae</taxon>
        <taxon>Erythrobacter/Porphyrobacter group</taxon>
        <taxon>Erythrobacter</taxon>
    </lineage>
</organism>
<dbReference type="InterPro" id="IPR032876">
    <property type="entry name" value="J_dom"/>
</dbReference>
<dbReference type="PATRIC" id="fig|1300349.4.peg.2840"/>
<accession>A0A1A7BFF5</accession>